<evidence type="ECO:0000256" key="9">
    <source>
        <dbReference type="ARBA" id="ARBA00023136"/>
    </source>
</evidence>
<keyword evidence="5 12" id="KW-0812">Transmembrane</keyword>
<feature type="transmembrane region" description="Helical" evidence="12">
    <location>
        <begin position="171"/>
        <end position="190"/>
    </location>
</feature>
<keyword evidence="10" id="KW-0739">Sodium transport</keyword>
<keyword evidence="6 12" id="KW-1133">Transmembrane helix</keyword>
<comment type="similarity">
    <text evidence="2 11">Belongs to the sodium:solute symporter (SSF) (TC 2.A.21) family.</text>
</comment>
<evidence type="ECO:0000256" key="10">
    <source>
        <dbReference type="ARBA" id="ARBA00023201"/>
    </source>
</evidence>
<feature type="transmembrane region" description="Helical" evidence="12">
    <location>
        <begin position="291"/>
        <end position="317"/>
    </location>
</feature>
<keyword evidence="8" id="KW-0406">Ion transport</keyword>
<evidence type="ECO:0000256" key="3">
    <source>
        <dbReference type="ARBA" id="ARBA00022448"/>
    </source>
</evidence>
<protein>
    <submittedName>
        <fullName evidence="14">Sodium-coupled monocarboxylate transporter 1-like</fullName>
    </submittedName>
</protein>
<name>A0A6P3XG30_DINQU</name>
<evidence type="ECO:0000256" key="4">
    <source>
        <dbReference type="ARBA" id="ARBA00022475"/>
    </source>
</evidence>
<feature type="transmembrane region" description="Helical" evidence="12">
    <location>
        <begin position="20"/>
        <end position="44"/>
    </location>
</feature>
<feature type="transmembrane region" description="Helical" evidence="12">
    <location>
        <begin position="252"/>
        <end position="270"/>
    </location>
</feature>
<dbReference type="NCBIfam" id="TIGR00813">
    <property type="entry name" value="sss"/>
    <property type="match status" value="1"/>
</dbReference>
<dbReference type="GO" id="GO:0005886">
    <property type="term" value="C:plasma membrane"/>
    <property type="evidence" value="ECO:0007669"/>
    <property type="project" value="UniProtKB-SubCell"/>
</dbReference>
<dbReference type="Pfam" id="PF00474">
    <property type="entry name" value="SSF"/>
    <property type="match status" value="1"/>
</dbReference>
<feature type="transmembrane region" description="Helical" evidence="12">
    <location>
        <begin position="398"/>
        <end position="417"/>
    </location>
</feature>
<feature type="transmembrane region" description="Helical" evidence="12">
    <location>
        <begin position="528"/>
        <end position="550"/>
    </location>
</feature>
<feature type="transmembrane region" description="Helical" evidence="12">
    <location>
        <begin position="456"/>
        <end position="476"/>
    </location>
</feature>
<dbReference type="PANTHER" id="PTHR42985:SF21">
    <property type="entry name" value="SODIUM-DEPENDENT MULTIVITAMIN TRANSPORTER-LIKE PROTEIN"/>
    <property type="match status" value="1"/>
</dbReference>
<keyword evidence="4" id="KW-1003">Cell membrane</keyword>
<dbReference type="CDD" id="cd11492">
    <property type="entry name" value="SLC5sbd_NIS-SMVT"/>
    <property type="match status" value="1"/>
</dbReference>
<reference evidence="14" key="1">
    <citation type="submission" date="2025-08" db="UniProtKB">
        <authorList>
            <consortium name="RefSeq"/>
        </authorList>
    </citation>
    <scope>IDENTIFICATION</scope>
</reference>
<dbReference type="PROSITE" id="PS50283">
    <property type="entry name" value="NA_SOLUT_SYMP_3"/>
    <property type="match status" value="1"/>
</dbReference>
<feature type="transmembrane region" description="Helical" evidence="12">
    <location>
        <begin position="91"/>
        <end position="119"/>
    </location>
</feature>
<evidence type="ECO:0000256" key="2">
    <source>
        <dbReference type="ARBA" id="ARBA00006434"/>
    </source>
</evidence>
<proteinExistence type="inferred from homology"/>
<evidence type="ECO:0000313" key="14">
    <source>
        <dbReference type="RefSeq" id="XP_014477376.1"/>
    </source>
</evidence>
<feature type="transmembrane region" description="Helical" evidence="12">
    <location>
        <begin position="65"/>
        <end position="85"/>
    </location>
</feature>
<evidence type="ECO:0000256" key="5">
    <source>
        <dbReference type="ARBA" id="ARBA00022692"/>
    </source>
</evidence>
<dbReference type="OrthoDB" id="6132759at2759"/>
<feature type="transmembrane region" description="Helical" evidence="12">
    <location>
        <begin position="589"/>
        <end position="607"/>
    </location>
</feature>
<accession>A0A6P3XG30</accession>
<dbReference type="Gene3D" id="1.20.1730.10">
    <property type="entry name" value="Sodium/glucose cotransporter"/>
    <property type="match status" value="1"/>
</dbReference>
<evidence type="ECO:0000256" key="12">
    <source>
        <dbReference type="SAM" id="Phobius"/>
    </source>
</evidence>
<evidence type="ECO:0000256" key="8">
    <source>
        <dbReference type="ARBA" id="ARBA00023065"/>
    </source>
</evidence>
<keyword evidence="3" id="KW-0813">Transport</keyword>
<evidence type="ECO:0000256" key="11">
    <source>
        <dbReference type="RuleBase" id="RU362091"/>
    </source>
</evidence>
<dbReference type="Proteomes" id="UP000515204">
    <property type="component" value="Unplaced"/>
</dbReference>
<keyword evidence="9 12" id="KW-0472">Membrane</keyword>
<organism evidence="13 14">
    <name type="scientific">Dinoponera quadriceps</name>
    <name type="common">South American ant</name>
    <dbReference type="NCBI Taxonomy" id="609295"/>
    <lineage>
        <taxon>Eukaryota</taxon>
        <taxon>Metazoa</taxon>
        <taxon>Ecdysozoa</taxon>
        <taxon>Arthropoda</taxon>
        <taxon>Hexapoda</taxon>
        <taxon>Insecta</taxon>
        <taxon>Pterygota</taxon>
        <taxon>Neoptera</taxon>
        <taxon>Endopterygota</taxon>
        <taxon>Hymenoptera</taxon>
        <taxon>Apocrita</taxon>
        <taxon>Aculeata</taxon>
        <taxon>Formicoidea</taxon>
        <taxon>Formicidae</taxon>
        <taxon>Ponerinae</taxon>
        <taxon>Ponerini</taxon>
        <taxon>Dinoponera</taxon>
    </lineage>
</organism>
<evidence type="ECO:0000313" key="13">
    <source>
        <dbReference type="Proteomes" id="UP000515204"/>
    </source>
</evidence>
<dbReference type="AlphaFoldDB" id="A0A6P3XG30"/>
<dbReference type="GO" id="GO:0015293">
    <property type="term" value="F:symporter activity"/>
    <property type="evidence" value="ECO:0007669"/>
    <property type="project" value="TreeGrafter"/>
</dbReference>
<dbReference type="KEGG" id="dqu:106745892"/>
<dbReference type="InterPro" id="IPR051163">
    <property type="entry name" value="Sodium:Solute_Symporter_SSF"/>
</dbReference>
<dbReference type="GeneID" id="106745892"/>
<dbReference type="GO" id="GO:0006814">
    <property type="term" value="P:sodium ion transport"/>
    <property type="evidence" value="ECO:0007669"/>
    <property type="project" value="UniProtKB-KW"/>
</dbReference>
<evidence type="ECO:0000256" key="6">
    <source>
        <dbReference type="ARBA" id="ARBA00022989"/>
    </source>
</evidence>
<feature type="transmembrane region" description="Helical" evidence="12">
    <location>
        <begin position="337"/>
        <end position="363"/>
    </location>
</feature>
<sequence>MEDVLTTSVPFNETGSFDRFVFGWVDYTCFGLLLLVSVLIGLYFGIYTKQDTPIEYFLGGKRMKIFPIAMSVAISNIAGTALLGIPTEVFFYGSQFAMCILTAIFGGIITIYTLLPVFYKLQLTSVFEYLELRFNKSVRTFCSLLFTVSLFIYVPVVIYAPALVFAQVTNLNLHVITPVLCISCIIYTTIGGLKAVVWTDTMQIVVTTVGLITVLTLGVESVGGLGEMWRIAGENGRLVFFDMNPSPFVRNSFWITAFGLLGTWLGHLSIHPGMVQRYLAVPTEKDAKRGLIIGSMTIVLLQIMSVFTGLATFAKYYNCDPILTKTVKRPDQITPYYMMDVVGHLVGLPGLFIASLVSSALAVMSTNLNTISGTVYEDLVCPWLPDDMKKKENVATNCMKVISVICGMIAVGLVFMIEKLGTVFEMGLSMRAVCDGPMLGLFFLGTMVPWANAKGAMVGGSFGMVIMVWLVGGAQWKIAQGEIKHHTLPTSVEGCPYPLNETLLMATTITPAASDSNDEPMILYRISFIAFGTVGALIAIMTGTIASYFFGVDLESVDPDHIAPLMRRYVKDGTSRLYFLEMTSPMQRSLLALTVLTVIGLAIFLLGKRLALETRRRDSLLLDMIANISGNLDRLDTGFDNISAQTGVARKRLRQLVALHRENLFVCAALGRKTAARRPRRRRRFAGTR</sequence>
<dbReference type="PANTHER" id="PTHR42985">
    <property type="entry name" value="SODIUM-COUPLED MONOCARBOXYLATE TRANSPORTER"/>
    <property type="match status" value="1"/>
</dbReference>
<feature type="transmembrane region" description="Helical" evidence="12">
    <location>
        <begin position="140"/>
        <end position="165"/>
    </location>
</feature>
<evidence type="ECO:0000256" key="7">
    <source>
        <dbReference type="ARBA" id="ARBA00023053"/>
    </source>
</evidence>
<dbReference type="InterPro" id="IPR038377">
    <property type="entry name" value="Na/Glc_symporter_sf"/>
</dbReference>
<dbReference type="RefSeq" id="XP_014477376.1">
    <property type="nucleotide sequence ID" value="XM_014621890.1"/>
</dbReference>
<dbReference type="InterPro" id="IPR001734">
    <property type="entry name" value="Na/solute_symporter"/>
</dbReference>
<keyword evidence="13" id="KW-1185">Reference proteome</keyword>
<comment type="subcellular location">
    <subcellularLocation>
        <location evidence="1">Cell membrane</location>
        <topology evidence="1">Multi-pass membrane protein</topology>
    </subcellularLocation>
</comment>
<evidence type="ECO:0000256" key="1">
    <source>
        <dbReference type="ARBA" id="ARBA00004651"/>
    </source>
</evidence>
<keyword evidence="7" id="KW-0915">Sodium</keyword>
<feature type="transmembrane region" description="Helical" evidence="12">
    <location>
        <begin position="202"/>
        <end position="219"/>
    </location>
</feature>
<gene>
    <name evidence="14" type="primary">LOC106745892</name>
</gene>